<dbReference type="InterPro" id="IPR048834">
    <property type="entry name" value="SpaA_pre-album"/>
</dbReference>
<protein>
    <submittedName>
        <fullName evidence="7">Choice-of-anchor A family protein</fullName>
    </submittedName>
</protein>
<keyword evidence="2" id="KW-0472">Membrane</keyword>
<dbReference type="Proteomes" id="UP000831304">
    <property type="component" value="Chromosome"/>
</dbReference>
<feature type="domain" description="DUF7927" evidence="6">
    <location>
        <begin position="512"/>
        <end position="639"/>
    </location>
</feature>
<accession>A0ABY4ATH7</accession>
<evidence type="ECO:0000259" key="5">
    <source>
        <dbReference type="Pfam" id="PF20674"/>
    </source>
</evidence>
<feature type="region of interest" description="Disordered" evidence="1">
    <location>
        <begin position="424"/>
        <end position="462"/>
    </location>
</feature>
<evidence type="ECO:0000256" key="3">
    <source>
        <dbReference type="SAM" id="SignalP"/>
    </source>
</evidence>
<proteinExistence type="predicted"/>
<feature type="domain" description="Choice-of-anchor A" evidence="4">
    <location>
        <begin position="85"/>
        <end position="351"/>
    </location>
</feature>
<feature type="region of interest" description="Disordered" evidence="1">
    <location>
        <begin position="25"/>
        <end position="69"/>
    </location>
</feature>
<evidence type="ECO:0000259" key="6">
    <source>
        <dbReference type="Pfam" id="PF25549"/>
    </source>
</evidence>
<feature type="chain" id="PRO_5047075679" evidence="3">
    <location>
        <begin position="29"/>
        <end position="818"/>
    </location>
</feature>
<keyword evidence="2" id="KW-1133">Transmembrane helix</keyword>
<feature type="compositionally biased region" description="Basic and acidic residues" evidence="1">
    <location>
        <begin position="444"/>
        <end position="455"/>
    </location>
</feature>
<feature type="transmembrane region" description="Helical" evidence="2">
    <location>
        <begin position="790"/>
        <end position="812"/>
    </location>
</feature>
<dbReference type="NCBIfam" id="TIGR04215">
    <property type="entry name" value="choice_anch_A"/>
    <property type="match status" value="1"/>
</dbReference>
<evidence type="ECO:0000259" key="4">
    <source>
        <dbReference type="Pfam" id="PF20597"/>
    </source>
</evidence>
<dbReference type="Pfam" id="PF20674">
    <property type="entry name" value="SpaA_3"/>
    <property type="match status" value="1"/>
</dbReference>
<feature type="compositionally biased region" description="Low complexity" evidence="1">
    <location>
        <begin position="25"/>
        <end position="39"/>
    </location>
</feature>
<name>A0ABY4ATH7_9MICO</name>
<evidence type="ECO:0000256" key="1">
    <source>
        <dbReference type="SAM" id="MobiDB-lite"/>
    </source>
</evidence>
<dbReference type="Pfam" id="PF25549">
    <property type="entry name" value="DUF7927"/>
    <property type="match status" value="2"/>
</dbReference>
<keyword evidence="8" id="KW-1185">Reference proteome</keyword>
<feature type="domain" description="SpaA-like prealbumin fold" evidence="5">
    <location>
        <begin position="389"/>
        <end position="504"/>
    </location>
</feature>
<evidence type="ECO:0000313" key="8">
    <source>
        <dbReference type="Proteomes" id="UP000831304"/>
    </source>
</evidence>
<dbReference type="InterPro" id="IPR026588">
    <property type="entry name" value="Choice_anch_A"/>
</dbReference>
<dbReference type="RefSeq" id="WP_243568067.1">
    <property type="nucleotide sequence ID" value="NZ_BAAARD010000008.1"/>
</dbReference>
<reference evidence="7 8" key="1">
    <citation type="submission" date="2022-03" db="EMBL/GenBank/DDBJ databases">
        <title>Agromyces sp. isolated from the gut of P. brevitarsis seulensis larvae.</title>
        <authorList>
            <person name="Won M."/>
            <person name="Kwon S.-W."/>
        </authorList>
    </citation>
    <scope>NUCLEOTIDE SEQUENCE [LARGE SCALE GENOMIC DNA]</scope>
    <source>
        <strain evidence="7 8">KACC 16215</strain>
    </source>
</reference>
<dbReference type="EMBL" id="CP094533">
    <property type="protein sequence ID" value="UOE25161.1"/>
    <property type="molecule type" value="Genomic_DNA"/>
</dbReference>
<dbReference type="InterPro" id="IPR057687">
    <property type="entry name" value="DUF7927"/>
</dbReference>
<gene>
    <name evidence="7" type="ORF">MTP13_12470</name>
</gene>
<organism evidence="7 8">
    <name type="scientific">Agromyces soli</name>
    <dbReference type="NCBI Taxonomy" id="659012"/>
    <lineage>
        <taxon>Bacteria</taxon>
        <taxon>Bacillati</taxon>
        <taxon>Actinomycetota</taxon>
        <taxon>Actinomycetes</taxon>
        <taxon>Micrococcales</taxon>
        <taxon>Microbacteriaceae</taxon>
        <taxon>Agromyces</taxon>
    </lineage>
</organism>
<evidence type="ECO:0000313" key="7">
    <source>
        <dbReference type="EMBL" id="UOE25161.1"/>
    </source>
</evidence>
<evidence type="ECO:0000256" key="2">
    <source>
        <dbReference type="SAM" id="Phobius"/>
    </source>
</evidence>
<dbReference type="NCBIfam" id="TIGR01167">
    <property type="entry name" value="LPXTG_anchor"/>
    <property type="match status" value="1"/>
</dbReference>
<sequence>MRHPLSRALAVALTAVAALTGAAAPAAADGGTAPTGRAGMSTPGGAGPLRMTSSPPVGYRSESCPPDGGMPNPGHVPTFTDANVSVFVGGDLTVTGDAAEAEGLLVVKGDARFDKAGIFNVGRVGFGSGIFPPGGSVMLAVGGDGLVTGRTTVDVGHGVDDDSGYGGSVRGGGLLDLQGNVVTNGGDIMDELGVEEALGPFAAFDRTMARESASLASLAPTGRAERDGSGISFESTAPSVDGLQVFELDVSDIDGATTFIFEESIPDEAAIVVNVRGSGGVAIAPLAVGYRGDRADVYDSPVFGEAASRILYNFTDATNLSLSGGGNFMGSILAPAASADLTASTNGRLYLGGDLVTRGSGNELHNWPWVGRPSFDCRSEPPVEPEQGTITLEKEFVERARPGDQVRLVIAAVTAPGAELASATTAGAAPGRQDRIAGPVPVDGGERVRLSERSTRSGGESDYDARWSCIDRADGSAVASGSGLDADVVVPVGTDVVCVFTNTPLPTSSVIVEKQASPAPGSVVHPGERIEYRLVFRNDAASTAAKVEHTDVLADVLDDAALVPGSLVADDPLEARLDGELLRITGEVPPGAERQVAYAVVVRAVDELGDSRLRNLIVEGAPDPAPDCDEALDCTDHPVGDAAWTLDKQADPATGTEVDPGTQIRYAVTATGLEGAVPDAVIVDELRDVLHAADFVAGSARLVLDDGTVVAVADPQDGRLRSPPFALAAGSTAVLEYRVTVHADAWAERLRNVVTGAASTPPERCADGQECSTSHDTPAPVIELPATGGAGTAGLVAAGAALAALAMLVAGARRLRGR</sequence>
<feature type="signal peptide" evidence="3">
    <location>
        <begin position="1"/>
        <end position="28"/>
    </location>
</feature>
<dbReference type="Pfam" id="PF20597">
    <property type="entry name" value="pAdhesive_15"/>
    <property type="match status" value="1"/>
</dbReference>
<feature type="domain" description="DUF7927" evidence="6">
    <location>
        <begin position="645"/>
        <end position="776"/>
    </location>
</feature>
<keyword evidence="2" id="KW-0812">Transmembrane</keyword>
<keyword evidence="3" id="KW-0732">Signal</keyword>